<dbReference type="STRING" id="59922.P9303_04071"/>
<dbReference type="HOGENOM" id="CLU_2938003_0_0_3"/>
<proteinExistence type="predicted"/>
<protein>
    <submittedName>
        <fullName evidence="1">Uncharacterized protein</fullName>
    </submittedName>
</protein>
<evidence type="ECO:0000313" key="1">
    <source>
        <dbReference type="EMBL" id="ABM77159.1"/>
    </source>
</evidence>
<dbReference type="EMBL" id="CP000554">
    <property type="protein sequence ID" value="ABM77159.1"/>
    <property type="molecule type" value="Genomic_DNA"/>
</dbReference>
<accession>A2C6P9</accession>
<dbReference type="RefSeq" id="WP_011825084.1">
    <property type="nucleotide sequence ID" value="NC_008820.1"/>
</dbReference>
<dbReference type="Proteomes" id="UP000002274">
    <property type="component" value="Chromosome"/>
</dbReference>
<reference evidence="1 2" key="1">
    <citation type="journal article" date="2007" name="PLoS Genet.">
        <title>Patterns and implications of gene gain and loss in the evolution of Prochlorococcus.</title>
        <authorList>
            <person name="Kettler G.C."/>
            <person name="Martiny A.C."/>
            <person name="Huang K."/>
            <person name="Zucker J."/>
            <person name="Coleman M.L."/>
            <person name="Rodrigue S."/>
            <person name="Chen F."/>
            <person name="Lapidus A."/>
            <person name="Ferriera S."/>
            <person name="Johnson J."/>
            <person name="Steglich C."/>
            <person name="Church G.M."/>
            <person name="Richardson P."/>
            <person name="Chisholm S.W."/>
        </authorList>
    </citation>
    <scope>NUCLEOTIDE SEQUENCE [LARGE SCALE GENOMIC DNA]</scope>
    <source>
        <strain evidence="1 2">MIT 9303</strain>
    </source>
</reference>
<evidence type="ECO:0000313" key="2">
    <source>
        <dbReference type="Proteomes" id="UP000002274"/>
    </source>
</evidence>
<name>A2C6P9_PROM3</name>
<dbReference type="KEGG" id="pmf:P9303_04071"/>
<dbReference type="BioCyc" id="PMAR59922:G1G80-379-MONOMER"/>
<dbReference type="AlphaFoldDB" id="A2C6P9"/>
<sequence>MGSACLRQALAPVDELTLSLMPVASRMHHGDWHNLFKAMPCLLGSGLEPRAAAGIHGQKT</sequence>
<gene>
    <name evidence="1" type="ordered locus">P9303_04071</name>
</gene>
<organism evidence="1 2">
    <name type="scientific">Prochlorococcus marinus (strain MIT 9303)</name>
    <dbReference type="NCBI Taxonomy" id="59922"/>
    <lineage>
        <taxon>Bacteria</taxon>
        <taxon>Bacillati</taxon>
        <taxon>Cyanobacteriota</taxon>
        <taxon>Cyanophyceae</taxon>
        <taxon>Synechococcales</taxon>
        <taxon>Prochlorococcaceae</taxon>
        <taxon>Prochlorococcus</taxon>
    </lineage>
</organism>